<dbReference type="AlphaFoldDB" id="A0AAD9SM18"/>
<evidence type="ECO:0008006" key="4">
    <source>
        <dbReference type="Google" id="ProtNLM"/>
    </source>
</evidence>
<dbReference type="EMBL" id="JAUJFL010000001">
    <property type="protein sequence ID" value="KAK2613463.1"/>
    <property type="molecule type" value="Genomic_DNA"/>
</dbReference>
<sequence>MASHSSGTTEYQHFVPQFLLRNFSKPYEPPKNEPGRQSKKRRGKGVKIYRGERVVSHVDLTADELAIETTPVKQVLGMNNMYEDLAQATAKERHHIEEMFGRLESAASPVFRKITKACEQGDTELWLTRDERNIVRKFLFLLKYRGSQFRRRFYHDTPEQYDSDDKMQLRQYMRDRGFQRPIDVWFDNLKAIAECKMDVEGKWMADILERMYPEDAMWFRHHTQQSYMALCSPSEADAEFLLGENSYTVWEGISSFRVDMKAGEEIGSSWVDFHDFAPVSPKVMIVLRSFLLPLPEKDADPKFRKLKDQWWADAVDRPFGAGRRSELADLPIAKARNNYTELIDGQLRPLEPQALRSKHDKFLFKFFRINRDHVNKINSFLLDNAHSSIVFVSPAIFTRTLEWYMADTSQTWKNVVGPEDERNAKVILLTKLAALMKSLGSEINPVWDEPPSAKSLMFNFTGQEPTGVLRSEYQKLLDGMMKNLG</sequence>
<feature type="region of interest" description="Disordered" evidence="1">
    <location>
        <begin position="23"/>
        <end position="44"/>
    </location>
</feature>
<reference evidence="2" key="1">
    <citation type="submission" date="2023-06" db="EMBL/GenBank/DDBJ databases">
        <authorList>
            <person name="Noh H."/>
        </authorList>
    </citation>
    <scope>NUCLEOTIDE SEQUENCE</scope>
    <source>
        <strain evidence="2">DUCC20226</strain>
    </source>
</reference>
<keyword evidence="3" id="KW-1185">Reference proteome</keyword>
<name>A0AAD9SM18_PHOAM</name>
<accession>A0AAD9SM18</accession>
<gene>
    <name evidence="2" type="ORF">N8I77_000376</name>
</gene>
<evidence type="ECO:0000313" key="2">
    <source>
        <dbReference type="EMBL" id="KAK2613463.1"/>
    </source>
</evidence>
<dbReference type="InterPro" id="IPR025332">
    <property type="entry name" value="DUF4238"/>
</dbReference>
<organism evidence="2 3">
    <name type="scientific">Phomopsis amygdali</name>
    <name type="common">Fusicoccum amygdali</name>
    <dbReference type="NCBI Taxonomy" id="1214568"/>
    <lineage>
        <taxon>Eukaryota</taxon>
        <taxon>Fungi</taxon>
        <taxon>Dikarya</taxon>
        <taxon>Ascomycota</taxon>
        <taxon>Pezizomycotina</taxon>
        <taxon>Sordariomycetes</taxon>
        <taxon>Sordariomycetidae</taxon>
        <taxon>Diaporthales</taxon>
        <taxon>Diaporthaceae</taxon>
        <taxon>Diaporthe</taxon>
    </lineage>
</organism>
<dbReference type="Proteomes" id="UP001265746">
    <property type="component" value="Unassembled WGS sequence"/>
</dbReference>
<proteinExistence type="predicted"/>
<protein>
    <recommendedName>
        <fullName evidence="4">DUF4238 domain-containing protein</fullName>
    </recommendedName>
</protein>
<dbReference type="Pfam" id="PF14022">
    <property type="entry name" value="DUF4238"/>
    <property type="match status" value="1"/>
</dbReference>
<comment type="caution">
    <text evidence="2">The sequence shown here is derived from an EMBL/GenBank/DDBJ whole genome shotgun (WGS) entry which is preliminary data.</text>
</comment>
<evidence type="ECO:0000256" key="1">
    <source>
        <dbReference type="SAM" id="MobiDB-lite"/>
    </source>
</evidence>
<evidence type="ECO:0000313" key="3">
    <source>
        <dbReference type="Proteomes" id="UP001265746"/>
    </source>
</evidence>